<dbReference type="InterPro" id="IPR039261">
    <property type="entry name" value="FNR_nucleotide-bd"/>
</dbReference>
<evidence type="ECO:0000256" key="6">
    <source>
        <dbReference type="SAM" id="MobiDB-lite"/>
    </source>
</evidence>
<feature type="region of interest" description="Disordered" evidence="6">
    <location>
        <begin position="525"/>
        <end position="544"/>
    </location>
</feature>
<name>A0A7S3Q967_9STRA</name>
<dbReference type="PRINTS" id="PR00466">
    <property type="entry name" value="GP91PHOX"/>
</dbReference>
<dbReference type="InterPro" id="IPR000778">
    <property type="entry name" value="Cyt_b245_heavy_chain"/>
</dbReference>
<reference evidence="9" key="1">
    <citation type="submission" date="2021-01" db="EMBL/GenBank/DDBJ databases">
        <authorList>
            <person name="Corre E."/>
            <person name="Pelletier E."/>
            <person name="Niang G."/>
            <person name="Scheremetjew M."/>
            <person name="Finn R."/>
            <person name="Kale V."/>
            <person name="Holt S."/>
            <person name="Cochrane G."/>
            <person name="Meng A."/>
            <person name="Brown T."/>
            <person name="Cohen L."/>
        </authorList>
    </citation>
    <scope>NUCLEOTIDE SEQUENCE</scope>
    <source>
        <strain evidence="9">MM31A-1</strain>
    </source>
</reference>
<dbReference type="InterPro" id="IPR050369">
    <property type="entry name" value="RBOH/FRE"/>
</dbReference>
<feature type="transmembrane region" description="Helical" evidence="7">
    <location>
        <begin position="400"/>
        <end position="421"/>
    </location>
</feature>
<feature type="compositionally biased region" description="Basic and acidic residues" evidence="6">
    <location>
        <begin position="26"/>
        <end position="36"/>
    </location>
</feature>
<evidence type="ECO:0000259" key="8">
    <source>
        <dbReference type="Pfam" id="PF01794"/>
    </source>
</evidence>
<dbReference type="InterPro" id="IPR013130">
    <property type="entry name" value="Fe3_Rdtase_TM_dom"/>
</dbReference>
<feature type="transmembrane region" description="Helical" evidence="7">
    <location>
        <begin position="60"/>
        <end position="81"/>
    </location>
</feature>
<comment type="subcellular location">
    <subcellularLocation>
        <location evidence="1">Membrane</location>
        <topology evidence="1">Multi-pass membrane protein</topology>
    </subcellularLocation>
</comment>
<proteinExistence type="predicted"/>
<feature type="transmembrane region" description="Helical" evidence="7">
    <location>
        <begin position="789"/>
        <end position="811"/>
    </location>
</feature>
<feature type="transmembrane region" description="Helical" evidence="7">
    <location>
        <begin position="195"/>
        <end position="212"/>
    </location>
</feature>
<keyword evidence="5 7" id="KW-0472">Membrane</keyword>
<dbReference type="AlphaFoldDB" id="A0A7S3Q967"/>
<feature type="domain" description="Ferric oxidoreductase" evidence="8">
    <location>
        <begin position="238"/>
        <end position="384"/>
    </location>
</feature>
<dbReference type="GO" id="GO:0016491">
    <property type="term" value="F:oxidoreductase activity"/>
    <property type="evidence" value="ECO:0007669"/>
    <property type="project" value="UniProtKB-KW"/>
</dbReference>
<feature type="transmembrane region" description="Helical" evidence="7">
    <location>
        <begin position="366"/>
        <end position="388"/>
    </location>
</feature>
<evidence type="ECO:0000256" key="2">
    <source>
        <dbReference type="ARBA" id="ARBA00022692"/>
    </source>
</evidence>
<dbReference type="PANTHER" id="PTHR11972">
    <property type="entry name" value="NADPH OXIDASE"/>
    <property type="match status" value="1"/>
</dbReference>
<organism evidence="9">
    <name type="scientific">Chaetoceros debilis</name>
    <dbReference type="NCBI Taxonomy" id="122233"/>
    <lineage>
        <taxon>Eukaryota</taxon>
        <taxon>Sar</taxon>
        <taxon>Stramenopiles</taxon>
        <taxon>Ochrophyta</taxon>
        <taxon>Bacillariophyta</taxon>
        <taxon>Coscinodiscophyceae</taxon>
        <taxon>Chaetocerotophycidae</taxon>
        <taxon>Chaetocerotales</taxon>
        <taxon>Chaetocerotaceae</taxon>
        <taxon>Chaetoceros</taxon>
    </lineage>
</organism>
<keyword evidence="3 7" id="KW-1133">Transmembrane helix</keyword>
<evidence type="ECO:0000256" key="1">
    <source>
        <dbReference type="ARBA" id="ARBA00004141"/>
    </source>
</evidence>
<gene>
    <name evidence="9" type="ORF">CDEB00056_LOCUS14246</name>
</gene>
<feature type="transmembrane region" description="Helical" evidence="7">
    <location>
        <begin position="276"/>
        <end position="298"/>
    </location>
</feature>
<feature type="transmembrane region" description="Helical" evidence="7">
    <location>
        <begin position="141"/>
        <end position="164"/>
    </location>
</feature>
<accession>A0A7S3Q967</accession>
<keyword evidence="2 7" id="KW-0812">Transmembrane</keyword>
<evidence type="ECO:0000256" key="5">
    <source>
        <dbReference type="ARBA" id="ARBA00023136"/>
    </source>
</evidence>
<feature type="transmembrane region" description="Helical" evidence="7">
    <location>
        <begin position="234"/>
        <end position="255"/>
    </location>
</feature>
<evidence type="ECO:0000313" key="9">
    <source>
        <dbReference type="EMBL" id="CAE0469393.1"/>
    </source>
</evidence>
<evidence type="ECO:0000256" key="4">
    <source>
        <dbReference type="ARBA" id="ARBA00023002"/>
    </source>
</evidence>
<dbReference type="PANTHER" id="PTHR11972:SF193">
    <property type="entry name" value="FAD-BINDING FR-TYPE DOMAIN-CONTAINING PROTEIN"/>
    <property type="match status" value="1"/>
</dbReference>
<evidence type="ECO:0000256" key="7">
    <source>
        <dbReference type="SAM" id="Phobius"/>
    </source>
</evidence>
<evidence type="ECO:0000256" key="3">
    <source>
        <dbReference type="ARBA" id="ARBA00022989"/>
    </source>
</evidence>
<feature type="region of interest" description="Disordered" evidence="6">
    <location>
        <begin position="1"/>
        <end position="36"/>
    </location>
</feature>
<protein>
    <recommendedName>
        <fullName evidence="8">Ferric oxidoreductase domain-containing protein</fullName>
    </recommendedName>
</protein>
<feature type="transmembrane region" description="Helical" evidence="7">
    <location>
        <begin position="759"/>
        <end position="777"/>
    </location>
</feature>
<dbReference type="Pfam" id="PF01794">
    <property type="entry name" value="Ferric_reduct"/>
    <property type="match status" value="1"/>
</dbReference>
<dbReference type="Gene3D" id="3.40.50.80">
    <property type="entry name" value="Nucleotide-binding domain of ferredoxin-NADP reductase (FNR) module"/>
    <property type="match status" value="1"/>
</dbReference>
<feature type="compositionally biased region" description="Acidic residues" evidence="6">
    <location>
        <begin position="8"/>
        <end position="25"/>
    </location>
</feature>
<dbReference type="EMBL" id="HBIO01018554">
    <property type="protein sequence ID" value="CAE0469393.1"/>
    <property type="molecule type" value="Transcribed_RNA"/>
</dbReference>
<keyword evidence="4" id="KW-0560">Oxidoreductase</keyword>
<feature type="transmembrane region" description="Helical" evidence="7">
    <location>
        <begin position="338"/>
        <end position="359"/>
    </location>
</feature>
<dbReference type="GO" id="GO:0005886">
    <property type="term" value="C:plasma membrane"/>
    <property type="evidence" value="ECO:0007669"/>
    <property type="project" value="TreeGrafter"/>
</dbReference>
<sequence length="938" mass="104927">METSLVDTDQETDSSSDDESPEQEQEQPREQDSGHQNLERKSSFFQFFVQKNYSLSSSNLFSCLQIIISIMTGMLLVLGTMSMTCYSHLKFIPRLVHVNNISELPNNSPANAICKTLHNAFVGGSSSSSSSHNGRETLNEMLLQGFVIPLFVASVLSSIACILARQEERKSSNSSNNQVPGGRFHSLFNKRDPPLTFFTVLLMLMPSLYIAFETQLYPSRSEGSSFYITLFGRLANPAGVAACFALSLFLIPVAKHSPLIEVFGLSFTQALSFHRISGWTSLVFSLIHGGLYILMYGIGDDKKGFWAKAIPALYPPQRCWGWDIFSVHGQSTSGCYGYWRNFTGVISLLAFVLLGITSLPAIRRRAYWLFISVHIPAAWVMMIGAIAHFRIIALFLLPNIVYYLVTTVPVWIQHTTVPVWIQRVRNARFDQGPNVKSITLIDDSNGCCLLKLRCPESQPHTDVSLDNYGGVCRICVPEISSIWHPFSVTLTSQGTRELSILMRPVGHFTKALLERFLPIAGLREENLDSSSSPPRPDVELMDDENPTSNTLTPIFLPTPTVLVDGVYPAEYRWLRNILHHHDSVLLVAGGVGIVPFLTFLPGLIEELTMNYNHTSNKTPLCHLALHWYCREEGLAKFVCQHYQLASLFDPSIVNIHNPLNVEVEEDRTRNIRLQLFVHITSRQAGNNDLSTFLGDIQNVCNNDLLQENVIVDAESGTISSSRDQQLSSRSTTFTFKYPAGKRLWTEAFMSTNYKIWQKFFIFILSLGSSMGLHWLYYTKGTAAGTSTIAHAYPVFCVSLITLLLGVVLYVLERCNCNSGLRGFESILEQDIDEEDSGISRSIDEASRQFCTDPSPPAGESTQQNENCTSISRQLVVSAGRPRMEEVIGPLINAHVPGAFFCGPETLRTRVKQSIKKKRREIHGSFSMPCAFYDENSDM</sequence>